<evidence type="ECO:0000256" key="4">
    <source>
        <dbReference type="ARBA" id="ARBA00022692"/>
    </source>
</evidence>
<feature type="transmembrane region" description="Helical" evidence="9">
    <location>
        <begin position="747"/>
        <end position="764"/>
    </location>
</feature>
<feature type="transmembrane region" description="Helical" evidence="9">
    <location>
        <begin position="494"/>
        <end position="519"/>
    </location>
</feature>
<feature type="transmembrane region" description="Helical" evidence="9">
    <location>
        <begin position="834"/>
        <end position="854"/>
    </location>
</feature>
<protein>
    <submittedName>
        <fullName evidence="14">DUF4040 family protein</fullName>
    </submittedName>
</protein>
<feature type="transmembrane region" description="Helical" evidence="9">
    <location>
        <begin position="687"/>
        <end position="705"/>
    </location>
</feature>
<evidence type="ECO:0000313" key="15">
    <source>
        <dbReference type="Proteomes" id="UP001500755"/>
    </source>
</evidence>
<feature type="transmembrane region" description="Helical" evidence="9">
    <location>
        <begin position="649"/>
        <end position="667"/>
    </location>
</feature>
<dbReference type="InterPro" id="IPR050616">
    <property type="entry name" value="CPA3_Na-H_Antiporter_A"/>
</dbReference>
<evidence type="ECO:0000256" key="7">
    <source>
        <dbReference type="RuleBase" id="RU000320"/>
    </source>
</evidence>
<evidence type="ECO:0000256" key="1">
    <source>
        <dbReference type="ARBA" id="ARBA00004651"/>
    </source>
</evidence>
<sequence length="1022" mass="108507">MTIPLTLVLTAAFVVLTPLLVKGLGRHAGWILGVGYLGAAGVFLPAVGAALAGSPLAWSFDWIPSYDVSLAFRADGIGVVFTLVSLVIGAFVLFYSTSYLKHGGSMSFYWLITTFTFAMVGLVLTNDLFVLFVCWEITSLASFALIARSGSEGEAPSFRTMLLTFIGGLFLLVAVGVIVAATGTSNIQDAFASEVWGANPGLTTLVAVLVALAAMTKSAQFPFHSWLPDAMAAATPVSAYLHAAAVVKAGIFLLIRFSPVFHDVTAWNALLITAGLITCAIGGWFALGQHDLKKLMAYSTVSQLGLIVATIGVGTELALAAAVLHVIAHALFKSGLFMMVGVIDHVAHTRDFRRFPRLIRLAPTSFVVVLLGAASMAGIPPLFGFASKETVLTALHEAPGGFGTLVLVAGAAASVLTFAYCARIVFGVFFDGPEPTAEQVQEMKGHEDPVMLVSAALPILASVPLAFMLPTVEKLVVPAVVGALPGTDPHPHFALWHGFTLELLASACIIAAGVVIVLVRKRAWQFFLDAQLPFDGATVISAITRGLEKAGNRFARAVEPVRAAPHLVMMLGLFSVVVLGGTGAILAGPGLPPMHAGLSRPIDLVLLVLIAFATLATCFSRSRMAATVALSTIGILVTVQIISLGAPDVTLTQLLVEAMSIIVIMLVSQKLPRTFWRYPRRHQVPRALFAGFVGFAAGVAVWAMTGRRERSEIAMYYLDETYDVAGGHNVVNVILVEFRALDTLGELSVLGMAGIAIVAILSSVRDRFIDPPASDIPEVPRMPWVKLRPQGSTAYSAAFTAWPNMIPMQLSVRLMAPILAITSALVFWRGHNEPGGGFIAALIASAIIGLLYMSTSSDRAVGPPRLPIVLIGGGVLVAVLDGVLGLVAGGSFLKPLHGEWLGQYWTTSMVFDLGVYMAVIGMILASFNLLGTSDSAFTPAGTDVLLNGRMYRDVETRSHDGHHELTRERVDEMVHGELVGPLEATRGEAPAEEERAHVRSTVRWGTTSRHMSSGVEPKERGE</sequence>
<feature type="transmembrane region" description="Helical" evidence="9">
    <location>
        <begin position="563"/>
        <end position="586"/>
    </location>
</feature>
<dbReference type="PANTHER" id="PTHR43373:SF1">
    <property type="entry name" value="NA(+)_H(+) ANTIPORTER SUBUNIT A"/>
    <property type="match status" value="1"/>
</dbReference>
<feature type="transmembrane region" description="Helical" evidence="9">
    <location>
        <begin position="237"/>
        <end position="255"/>
    </location>
</feature>
<evidence type="ECO:0000256" key="3">
    <source>
        <dbReference type="ARBA" id="ARBA00022475"/>
    </source>
</evidence>
<keyword evidence="6 9" id="KW-0472">Membrane</keyword>
<feature type="transmembrane region" description="Helical" evidence="9">
    <location>
        <begin position="450"/>
        <end position="469"/>
    </location>
</feature>
<feature type="transmembrane region" description="Helical" evidence="9">
    <location>
        <begin position="107"/>
        <end position="124"/>
    </location>
</feature>
<evidence type="ECO:0000256" key="2">
    <source>
        <dbReference type="ARBA" id="ARBA00022448"/>
    </source>
</evidence>
<feature type="transmembrane region" description="Helical" evidence="9">
    <location>
        <begin position="913"/>
        <end position="930"/>
    </location>
</feature>
<proteinExistence type="predicted"/>
<dbReference type="InterPro" id="IPR001750">
    <property type="entry name" value="ND/Mrp_TM"/>
</dbReference>
<feature type="domain" description="MrpA C-terminal/MbhE" evidence="13">
    <location>
        <begin position="690"/>
        <end position="765"/>
    </location>
</feature>
<dbReference type="InterPro" id="IPR025383">
    <property type="entry name" value="MrpA_C/MbhD"/>
</dbReference>
<feature type="transmembrane region" description="Helical" evidence="9">
    <location>
        <begin position="810"/>
        <end position="828"/>
    </location>
</feature>
<keyword evidence="3" id="KW-1003">Cell membrane</keyword>
<accession>A0ABP5ET45</accession>
<organism evidence="14 15">
    <name type="scientific">Brevibacterium samyangense</name>
    <dbReference type="NCBI Taxonomy" id="366888"/>
    <lineage>
        <taxon>Bacteria</taxon>
        <taxon>Bacillati</taxon>
        <taxon>Actinomycetota</taxon>
        <taxon>Actinomycetes</taxon>
        <taxon>Micrococcales</taxon>
        <taxon>Brevibacteriaceae</taxon>
        <taxon>Brevibacterium</taxon>
    </lineage>
</organism>
<feature type="transmembrane region" description="Helical" evidence="9">
    <location>
        <begin position="625"/>
        <end position="643"/>
    </location>
</feature>
<dbReference type="Pfam" id="PF20501">
    <property type="entry name" value="MbhE"/>
    <property type="match status" value="1"/>
</dbReference>
<evidence type="ECO:0000256" key="6">
    <source>
        <dbReference type="ARBA" id="ARBA00023136"/>
    </source>
</evidence>
<feature type="transmembrane region" description="Helical" evidence="9">
    <location>
        <begin position="77"/>
        <end position="95"/>
    </location>
</feature>
<comment type="subcellular location">
    <subcellularLocation>
        <location evidence="1">Cell membrane</location>
        <topology evidence="1">Multi-pass membrane protein</topology>
    </subcellularLocation>
    <subcellularLocation>
        <location evidence="7">Membrane</location>
        <topology evidence="7">Multi-pass membrane protein</topology>
    </subcellularLocation>
</comment>
<feature type="transmembrane region" description="Helical" evidence="9">
    <location>
        <begin position="405"/>
        <end position="430"/>
    </location>
</feature>
<feature type="transmembrane region" description="Helical" evidence="9">
    <location>
        <begin position="6"/>
        <end position="24"/>
    </location>
</feature>
<dbReference type="NCBIfam" id="NF009290">
    <property type="entry name" value="PRK12650.1"/>
    <property type="match status" value="1"/>
</dbReference>
<evidence type="ECO:0000256" key="8">
    <source>
        <dbReference type="SAM" id="MobiDB-lite"/>
    </source>
</evidence>
<evidence type="ECO:0000256" key="9">
    <source>
        <dbReference type="SAM" id="Phobius"/>
    </source>
</evidence>
<feature type="transmembrane region" description="Helical" evidence="9">
    <location>
        <begin position="195"/>
        <end position="216"/>
    </location>
</feature>
<dbReference type="InterPro" id="IPR046806">
    <property type="entry name" value="MrpA_C/MbhE"/>
</dbReference>
<dbReference type="Pfam" id="PF04039">
    <property type="entry name" value="MnhB"/>
    <property type="match status" value="1"/>
</dbReference>
<comment type="caution">
    <text evidence="14">The sequence shown here is derived from an EMBL/GenBank/DDBJ whole genome shotgun (WGS) entry which is preliminary data.</text>
</comment>
<feature type="domain" description="MrpA C-terminal/MbhD" evidence="12">
    <location>
        <begin position="608"/>
        <end position="673"/>
    </location>
</feature>
<feature type="transmembrane region" description="Helical" evidence="9">
    <location>
        <begin position="866"/>
        <end position="893"/>
    </location>
</feature>
<dbReference type="EMBL" id="BAAANO010000008">
    <property type="protein sequence ID" value="GAA2003036.1"/>
    <property type="molecule type" value="Genomic_DNA"/>
</dbReference>
<dbReference type="PRINTS" id="PR01434">
    <property type="entry name" value="NADHDHGNASE5"/>
</dbReference>
<gene>
    <name evidence="14" type="ORF">GCM10009755_10000</name>
</gene>
<keyword evidence="4 7" id="KW-0812">Transmembrane</keyword>
<feature type="domain" description="NADH:quinone oxidoreductase/Mrp antiporter transmembrane" evidence="10">
    <location>
        <begin position="126"/>
        <end position="406"/>
    </location>
</feature>
<feature type="transmembrane region" description="Helical" evidence="9">
    <location>
        <begin position="364"/>
        <end position="385"/>
    </location>
</feature>
<evidence type="ECO:0000256" key="5">
    <source>
        <dbReference type="ARBA" id="ARBA00022989"/>
    </source>
</evidence>
<reference evidence="15" key="1">
    <citation type="journal article" date="2019" name="Int. J. Syst. Evol. Microbiol.">
        <title>The Global Catalogue of Microorganisms (GCM) 10K type strain sequencing project: providing services to taxonomists for standard genome sequencing and annotation.</title>
        <authorList>
            <consortium name="The Broad Institute Genomics Platform"/>
            <consortium name="The Broad Institute Genome Sequencing Center for Infectious Disease"/>
            <person name="Wu L."/>
            <person name="Ma J."/>
        </authorList>
    </citation>
    <scope>NUCLEOTIDE SEQUENCE [LARGE SCALE GENOMIC DNA]</scope>
    <source>
        <strain evidence="15">JCM 14546</strain>
    </source>
</reference>
<evidence type="ECO:0000259" key="11">
    <source>
        <dbReference type="Pfam" id="PF04039"/>
    </source>
</evidence>
<evidence type="ECO:0000313" key="14">
    <source>
        <dbReference type="EMBL" id="GAA2003036.1"/>
    </source>
</evidence>
<dbReference type="InterPro" id="IPR007182">
    <property type="entry name" value="MnhB"/>
</dbReference>
<feature type="region of interest" description="Disordered" evidence="8">
    <location>
        <begin position="1003"/>
        <end position="1022"/>
    </location>
</feature>
<evidence type="ECO:0000259" key="12">
    <source>
        <dbReference type="Pfam" id="PF13244"/>
    </source>
</evidence>
<feature type="transmembrane region" description="Helical" evidence="9">
    <location>
        <begin position="36"/>
        <end position="57"/>
    </location>
</feature>
<keyword evidence="15" id="KW-1185">Reference proteome</keyword>
<evidence type="ECO:0000259" key="13">
    <source>
        <dbReference type="Pfam" id="PF20501"/>
    </source>
</evidence>
<feature type="transmembrane region" description="Helical" evidence="9">
    <location>
        <begin position="267"/>
        <end position="288"/>
    </location>
</feature>
<dbReference type="Proteomes" id="UP001500755">
    <property type="component" value="Unassembled WGS sequence"/>
</dbReference>
<dbReference type="RefSeq" id="WP_344307532.1">
    <property type="nucleotide sequence ID" value="NZ_BAAANO010000008.1"/>
</dbReference>
<evidence type="ECO:0000259" key="10">
    <source>
        <dbReference type="Pfam" id="PF00361"/>
    </source>
</evidence>
<dbReference type="Pfam" id="PF13244">
    <property type="entry name" value="MbhD"/>
    <property type="match status" value="1"/>
</dbReference>
<dbReference type="Pfam" id="PF00361">
    <property type="entry name" value="Proton_antipo_M"/>
    <property type="match status" value="1"/>
</dbReference>
<name>A0ABP5ET45_9MICO</name>
<feature type="domain" description="Na+/H+ antiporter MnhB subunit-related protein" evidence="11">
    <location>
        <begin position="808"/>
        <end position="924"/>
    </location>
</feature>
<feature type="transmembrane region" description="Helical" evidence="9">
    <location>
        <begin position="598"/>
        <end position="618"/>
    </location>
</feature>
<keyword evidence="2" id="KW-0813">Transport</keyword>
<feature type="transmembrane region" description="Helical" evidence="9">
    <location>
        <begin position="162"/>
        <end position="183"/>
    </location>
</feature>
<dbReference type="PANTHER" id="PTHR43373">
    <property type="entry name" value="NA(+)/H(+) ANTIPORTER SUBUNIT"/>
    <property type="match status" value="1"/>
</dbReference>
<keyword evidence="5 9" id="KW-1133">Transmembrane helix</keyword>